<evidence type="ECO:0000256" key="8">
    <source>
        <dbReference type="ARBA" id="ARBA00023159"/>
    </source>
</evidence>
<evidence type="ECO:0000256" key="5">
    <source>
        <dbReference type="ARBA" id="ARBA00022833"/>
    </source>
</evidence>
<feature type="cross-link" description="Glycyl lysine isopeptide (Lys-Gly) (interchain with G-Cter in ubiquitin)" evidence="12">
    <location>
        <position position="296"/>
    </location>
</feature>
<feature type="non-terminal residue" evidence="16">
    <location>
        <position position="473"/>
    </location>
</feature>
<evidence type="ECO:0000256" key="1">
    <source>
        <dbReference type="ARBA" id="ARBA00004123"/>
    </source>
</evidence>
<dbReference type="GO" id="GO:0046872">
    <property type="term" value="F:metal ion binding"/>
    <property type="evidence" value="ECO:0007669"/>
    <property type="project" value="UniProtKB-KW"/>
</dbReference>
<keyword evidence="7" id="KW-0238">DNA-binding</keyword>
<comment type="subcellular location">
    <subcellularLocation>
        <location evidence="1">Nucleus</location>
    </subcellularLocation>
</comment>
<keyword evidence="3" id="KW-0053">Apoptosis</keyword>
<feature type="domain" description="p53 DNA-binding" evidence="14">
    <location>
        <begin position="145"/>
        <end position="294"/>
    </location>
</feature>
<dbReference type="Gene3D" id="2.60.40.720">
    <property type="match status" value="1"/>
</dbReference>
<sequence>MAQTRNIVHVSANEPFPELIVKAEDGDILQDLSQSRNGQEEMSSSQRSLLSAFDGCPDPDTVLRETFHCKRRTRSTAKLMPLPLAQPPLELYKIESATGYTPTRSQEVIYELAAPFEVIVPEQQKSKRTLNYLVRESANPLGSRQVLFTKMGIVPFEFNIPLEYYNAPGACLAISARYEDSVLKEKLVEMCPVHQKEEDSKLATPGQRLFMQIPDEGYHPAMLAAEGNHFNAIAISPTNSLNLKFACFSSCSSINRRPLILIFDLNGEGLPPQTFQMGLRVCANPKRDAEKDASEKTPNGVKCDPAASTSAATPGHQTSQFRKRSLPCKPVDVKPKIRRSEGAVDDTQVRNVQIIGKEKYEKAVAYIADLERAERYEQAKAHSNLGEPNLFASLSQMSDDTSLEFFLSQVGAGEHAAQLADMGCTTLGSLCEHFTEDLFASIGIEKSMSDYLNRAYLNWRNLKDAADLRLNRS</sequence>
<feature type="binding site" evidence="11">
    <location>
        <position position="191"/>
    </location>
    <ligand>
        <name>Zn(2+)</name>
        <dbReference type="ChEBI" id="CHEBI:29105"/>
    </ligand>
</feature>
<evidence type="ECO:0000256" key="13">
    <source>
        <dbReference type="SAM" id="MobiDB-lite"/>
    </source>
</evidence>
<evidence type="ECO:0000259" key="14">
    <source>
        <dbReference type="Pfam" id="PF00870"/>
    </source>
</evidence>
<keyword evidence="4 11" id="KW-0479">Metal-binding</keyword>
<dbReference type="InterPro" id="IPR002117">
    <property type="entry name" value="p53_tumour_suppressor"/>
</dbReference>
<keyword evidence="9" id="KW-0804">Transcription</keyword>
<dbReference type="InterPro" id="IPR011615">
    <property type="entry name" value="p53_DNA-bd"/>
</dbReference>
<evidence type="ECO:0000256" key="6">
    <source>
        <dbReference type="ARBA" id="ARBA00023015"/>
    </source>
</evidence>
<feature type="binding site" evidence="11">
    <location>
        <position position="194"/>
    </location>
    <ligand>
        <name>Zn(2+)</name>
        <dbReference type="ChEBI" id="CHEBI:29105"/>
    </ligand>
</feature>
<dbReference type="GO" id="GO:0005634">
    <property type="term" value="C:nucleus"/>
    <property type="evidence" value="ECO:0007669"/>
    <property type="project" value="UniProtKB-SubCell"/>
</dbReference>
<feature type="region of interest" description="Disordered" evidence="13">
    <location>
        <begin position="286"/>
        <end position="325"/>
    </location>
</feature>
<evidence type="ECO:0000313" key="17">
    <source>
        <dbReference type="Proteomes" id="UP001177023"/>
    </source>
</evidence>
<evidence type="ECO:0000259" key="15">
    <source>
        <dbReference type="Pfam" id="PF21907"/>
    </source>
</evidence>
<comment type="similarity">
    <text evidence="2">Belongs to the p53 family.</text>
</comment>
<evidence type="ECO:0008006" key="18">
    <source>
        <dbReference type="Google" id="ProtNLM"/>
    </source>
</evidence>
<reference evidence="16" key="1">
    <citation type="submission" date="2023-06" db="EMBL/GenBank/DDBJ databases">
        <authorList>
            <person name="Delattre M."/>
        </authorList>
    </citation>
    <scope>NUCLEOTIDE SEQUENCE</scope>
    <source>
        <strain evidence="16">AF72</strain>
    </source>
</reference>
<feature type="binding site" evidence="11">
    <location>
        <position position="247"/>
    </location>
    <ligand>
        <name>Zn(2+)</name>
        <dbReference type="ChEBI" id="CHEBI:29105"/>
    </ligand>
</feature>
<dbReference type="GO" id="GO:0000978">
    <property type="term" value="F:RNA polymerase II cis-regulatory region sequence-specific DNA binding"/>
    <property type="evidence" value="ECO:0007669"/>
    <property type="project" value="TreeGrafter"/>
</dbReference>
<keyword evidence="5 11" id="KW-0862">Zinc</keyword>
<dbReference type="EMBL" id="CATQJA010002663">
    <property type="protein sequence ID" value="CAJ0581667.1"/>
    <property type="molecule type" value="Genomic_DNA"/>
</dbReference>
<dbReference type="InterPro" id="IPR008967">
    <property type="entry name" value="p53-like_TF_DNA-bd_sf"/>
</dbReference>
<name>A0AA36D8E8_9BILA</name>
<dbReference type="Pfam" id="PF00870">
    <property type="entry name" value="P53"/>
    <property type="match status" value="1"/>
</dbReference>
<feature type="domain" description="CEP-1 C-terminal SAM" evidence="15">
    <location>
        <begin position="359"/>
        <end position="461"/>
    </location>
</feature>
<feature type="compositionally biased region" description="Basic and acidic residues" evidence="13">
    <location>
        <begin position="286"/>
        <end position="295"/>
    </location>
</feature>
<comment type="caution">
    <text evidence="16">The sequence shown here is derived from an EMBL/GenBank/DDBJ whole genome shotgun (WGS) entry which is preliminary data.</text>
</comment>
<keyword evidence="10" id="KW-0539">Nucleus</keyword>
<evidence type="ECO:0000256" key="12">
    <source>
        <dbReference type="PIRSR" id="PIRSR602117-3"/>
    </source>
</evidence>
<protein>
    <recommendedName>
        <fullName evidence="18">Cellular tumor antigen p53</fullName>
    </recommendedName>
</protein>
<evidence type="ECO:0000256" key="11">
    <source>
        <dbReference type="PIRSR" id="PIRSR602117-1"/>
    </source>
</evidence>
<feature type="binding site" evidence="11">
    <location>
        <position position="251"/>
    </location>
    <ligand>
        <name>Zn(2+)</name>
        <dbReference type="ChEBI" id="CHEBI:29105"/>
    </ligand>
</feature>
<dbReference type="SUPFAM" id="SSF49417">
    <property type="entry name" value="p53-like transcription factors"/>
    <property type="match status" value="1"/>
</dbReference>
<dbReference type="Proteomes" id="UP001177023">
    <property type="component" value="Unassembled WGS sequence"/>
</dbReference>
<keyword evidence="6" id="KW-0805">Transcription regulation</keyword>
<evidence type="ECO:0000256" key="4">
    <source>
        <dbReference type="ARBA" id="ARBA00022723"/>
    </source>
</evidence>
<dbReference type="InterPro" id="IPR012346">
    <property type="entry name" value="p53/RUNT-type_TF_DNA-bd_sf"/>
</dbReference>
<gene>
    <name evidence="16" type="ORF">MSPICULIGERA_LOCUS19822</name>
</gene>
<dbReference type="GO" id="GO:0000981">
    <property type="term" value="F:DNA-binding transcription factor activity, RNA polymerase II-specific"/>
    <property type="evidence" value="ECO:0007669"/>
    <property type="project" value="TreeGrafter"/>
</dbReference>
<evidence type="ECO:0000256" key="10">
    <source>
        <dbReference type="ARBA" id="ARBA00023242"/>
    </source>
</evidence>
<evidence type="ECO:0000256" key="7">
    <source>
        <dbReference type="ARBA" id="ARBA00023125"/>
    </source>
</evidence>
<dbReference type="PANTHER" id="PTHR11447:SF16">
    <property type="entry name" value="P53 PROTEIN LONG FORM VARIANT 1"/>
    <property type="match status" value="1"/>
</dbReference>
<dbReference type="AlphaFoldDB" id="A0AA36D8E8"/>
<dbReference type="InterPro" id="IPR054106">
    <property type="entry name" value="CEP-1_C"/>
</dbReference>
<evidence type="ECO:0000256" key="2">
    <source>
        <dbReference type="ARBA" id="ARBA00006167"/>
    </source>
</evidence>
<dbReference type="GO" id="GO:0006915">
    <property type="term" value="P:apoptotic process"/>
    <property type="evidence" value="ECO:0007669"/>
    <property type="project" value="UniProtKB-KW"/>
</dbReference>
<accession>A0AA36D8E8</accession>
<dbReference type="Pfam" id="PF21907">
    <property type="entry name" value="SAM_CEP-1_C"/>
    <property type="match status" value="1"/>
</dbReference>
<keyword evidence="8" id="KW-0010">Activator</keyword>
<comment type="cofactor">
    <cofactor evidence="11">
        <name>Zn(2+)</name>
        <dbReference type="ChEBI" id="CHEBI:29105"/>
    </cofactor>
    <text evidence="11">Binds 1 zinc ion per subunit.</text>
</comment>
<dbReference type="Gene3D" id="1.10.150.830">
    <property type="match status" value="1"/>
</dbReference>
<feature type="compositionally biased region" description="Polar residues" evidence="13">
    <location>
        <begin position="307"/>
        <end position="320"/>
    </location>
</feature>
<proteinExistence type="inferred from homology"/>
<keyword evidence="17" id="KW-1185">Reference proteome</keyword>
<evidence type="ECO:0000313" key="16">
    <source>
        <dbReference type="EMBL" id="CAJ0581667.1"/>
    </source>
</evidence>
<evidence type="ECO:0000256" key="3">
    <source>
        <dbReference type="ARBA" id="ARBA00022703"/>
    </source>
</evidence>
<organism evidence="16 17">
    <name type="scientific">Mesorhabditis spiculigera</name>
    <dbReference type="NCBI Taxonomy" id="96644"/>
    <lineage>
        <taxon>Eukaryota</taxon>
        <taxon>Metazoa</taxon>
        <taxon>Ecdysozoa</taxon>
        <taxon>Nematoda</taxon>
        <taxon>Chromadorea</taxon>
        <taxon>Rhabditida</taxon>
        <taxon>Rhabditina</taxon>
        <taxon>Rhabditomorpha</taxon>
        <taxon>Rhabditoidea</taxon>
        <taxon>Rhabditidae</taxon>
        <taxon>Mesorhabditinae</taxon>
        <taxon>Mesorhabditis</taxon>
    </lineage>
</organism>
<evidence type="ECO:0000256" key="9">
    <source>
        <dbReference type="ARBA" id="ARBA00023163"/>
    </source>
</evidence>
<dbReference type="PANTHER" id="PTHR11447">
    <property type="entry name" value="CELLULAR TUMOR ANTIGEN P53"/>
    <property type="match status" value="1"/>
</dbReference>